<dbReference type="OrthoDB" id="6761331at2759"/>
<evidence type="ECO:0000256" key="1">
    <source>
        <dbReference type="SAM" id="Phobius"/>
    </source>
</evidence>
<keyword evidence="1" id="KW-1133">Transmembrane helix</keyword>
<dbReference type="Proteomes" id="UP000504635">
    <property type="component" value="Unplaced"/>
</dbReference>
<dbReference type="RefSeq" id="XP_030747381.1">
    <property type="nucleotide sequence ID" value="XM_030891521.1"/>
</dbReference>
<keyword evidence="2" id="KW-1185">Reference proteome</keyword>
<evidence type="ECO:0000313" key="3">
    <source>
        <dbReference type="RefSeq" id="XP_030747381.1"/>
    </source>
</evidence>
<protein>
    <submittedName>
        <fullName evidence="3 4">Uncharacterized protein LOC115875930</fullName>
    </submittedName>
</protein>
<feature type="transmembrane region" description="Helical" evidence="1">
    <location>
        <begin position="126"/>
        <end position="151"/>
    </location>
</feature>
<proteinExistence type="predicted"/>
<evidence type="ECO:0000313" key="4">
    <source>
        <dbReference type="RefSeq" id="XP_030747382.1"/>
    </source>
</evidence>
<reference evidence="3 4" key="1">
    <citation type="submission" date="2025-04" db="UniProtKB">
        <authorList>
            <consortium name="RefSeq"/>
        </authorList>
    </citation>
    <scope>IDENTIFICATION</scope>
    <source>
        <tissue evidence="3 4">Gonads</tissue>
    </source>
</reference>
<evidence type="ECO:0000313" key="2">
    <source>
        <dbReference type="Proteomes" id="UP000504635"/>
    </source>
</evidence>
<dbReference type="GeneID" id="115875930"/>
<dbReference type="KEGG" id="soy:115875930"/>
<name>A0A6J2X850_SITOR</name>
<sequence>MSTSISTTQTATVLPKAVSSLKKSEEKPPLQRSSSIETIKRINTIICSPQTYILPAMLTTWLKTGQTGLQSSTEKTIFMFRSLLFGYLLQKFVSVWRKSGVSKSNITIQKTSAQLTAKLFESFPSFFISVAFYLVTLLLIAQIVLCVLLLNQCLLPYGMHFLFATATYIAGLGYKINCYSYSKPKKHTKLN</sequence>
<keyword evidence="1" id="KW-0472">Membrane</keyword>
<accession>A0A6J2X850</accession>
<keyword evidence="1" id="KW-0812">Transmembrane</keyword>
<organism evidence="2 4">
    <name type="scientific">Sitophilus oryzae</name>
    <name type="common">Rice weevil</name>
    <name type="synonym">Curculio oryzae</name>
    <dbReference type="NCBI Taxonomy" id="7048"/>
    <lineage>
        <taxon>Eukaryota</taxon>
        <taxon>Metazoa</taxon>
        <taxon>Ecdysozoa</taxon>
        <taxon>Arthropoda</taxon>
        <taxon>Hexapoda</taxon>
        <taxon>Insecta</taxon>
        <taxon>Pterygota</taxon>
        <taxon>Neoptera</taxon>
        <taxon>Endopterygota</taxon>
        <taxon>Coleoptera</taxon>
        <taxon>Polyphaga</taxon>
        <taxon>Cucujiformia</taxon>
        <taxon>Curculionidae</taxon>
        <taxon>Dryophthorinae</taxon>
        <taxon>Sitophilus</taxon>
    </lineage>
</organism>
<dbReference type="RefSeq" id="XP_030747382.1">
    <property type="nucleotide sequence ID" value="XM_030891522.1"/>
</dbReference>
<feature type="transmembrane region" description="Helical" evidence="1">
    <location>
        <begin position="157"/>
        <end position="176"/>
    </location>
</feature>
<gene>
    <name evidence="3 4" type="primary">LOC115875930</name>
</gene>
<dbReference type="AlphaFoldDB" id="A0A6J2X850"/>